<dbReference type="Pfam" id="PF13814">
    <property type="entry name" value="Replic_Relax"/>
    <property type="match status" value="1"/>
</dbReference>
<comment type="caution">
    <text evidence="2">The sequence shown here is derived from an EMBL/GenBank/DDBJ whole genome shotgun (WGS) entry which is preliminary data.</text>
</comment>
<sequence length="318" mass="34491">MTGPKLLELAEQLSERDQRVLGSLEEFRLLDTRQLQRLHFADHATPLAAARATARAMQRLEGLGLVAALERRIGGVRRGSASYIWQLAATGERYLRTLHRHADQQSGQWGSRRRRRYMEPGVTFVNHTLAVNDVAVGLLEASRDVASFAVEELVPEPRNWRSFLGPGGETRWLKPDLTAVAIMADEEGEYEEHAFLEIDLGTEHLPRIQAKCRVYADYAATGAYQAEHGLFPAVVWLSPSPARRAALSAAVATTPGLDRPAEVFRVTSPEEYLASIRQTPSTGARTDAGVDASTGAGTGADAGATVDNPTGGQKGGTP</sequence>
<reference evidence="2 3" key="1">
    <citation type="journal article" date="2019" name="Int. J. Syst. Evol. Microbiol.">
        <title>The Global Catalogue of Microorganisms (GCM) 10K type strain sequencing project: providing services to taxonomists for standard genome sequencing and annotation.</title>
        <authorList>
            <consortium name="The Broad Institute Genomics Platform"/>
            <consortium name="The Broad Institute Genome Sequencing Center for Infectious Disease"/>
            <person name="Wu L."/>
            <person name="Ma J."/>
        </authorList>
    </citation>
    <scope>NUCLEOTIDE SEQUENCE [LARGE SCALE GENOMIC DNA]</scope>
    <source>
        <strain evidence="2 3">JCM 14942</strain>
    </source>
</reference>
<protein>
    <submittedName>
        <fullName evidence="2">Replication-relaxation family protein</fullName>
    </submittedName>
</protein>
<evidence type="ECO:0000256" key="1">
    <source>
        <dbReference type="SAM" id="MobiDB-lite"/>
    </source>
</evidence>
<dbReference type="InterPro" id="IPR025855">
    <property type="entry name" value="Replic_Relax"/>
</dbReference>
<feature type="region of interest" description="Disordered" evidence="1">
    <location>
        <begin position="277"/>
        <end position="318"/>
    </location>
</feature>
<dbReference type="RefSeq" id="WP_141004856.1">
    <property type="nucleotide sequence ID" value="NZ_BAAAOR010000007.1"/>
</dbReference>
<gene>
    <name evidence="2" type="ORF">GCM10009788_11100</name>
</gene>
<evidence type="ECO:0000313" key="2">
    <source>
        <dbReference type="EMBL" id="GAA1508623.1"/>
    </source>
</evidence>
<dbReference type="Proteomes" id="UP001500842">
    <property type="component" value="Unassembled WGS sequence"/>
</dbReference>
<organism evidence="2 3">
    <name type="scientific">Nocardioides humi</name>
    <dbReference type="NCBI Taxonomy" id="449461"/>
    <lineage>
        <taxon>Bacteria</taxon>
        <taxon>Bacillati</taxon>
        <taxon>Actinomycetota</taxon>
        <taxon>Actinomycetes</taxon>
        <taxon>Propionibacteriales</taxon>
        <taxon>Nocardioidaceae</taxon>
        <taxon>Nocardioides</taxon>
    </lineage>
</organism>
<proteinExistence type="predicted"/>
<accession>A0ABN2A091</accession>
<feature type="compositionally biased region" description="Low complexity" evidence="1">
    <location>
        <begin position="286"/>
        <end position="307"/>
    </location>
</feature>
<name>A0ABN2A091_9ACTN</name>
<evidence type="ECO:0000313" key="3">
    <source>
        <dbReference type="Proteomes" id="UP001500842"/>
    </source>
</evidence>
<dbReference type="EMBL" id="BAAAOR010000007">
    <property type="protein sequence ID" value="GAA1508623.1"/>
    <property type="molecule type" value="Genomic_DNA"/>
</dbReference>
<keyword evidence="3" id="KW-1185">Reference proteome</keyword>